<accession>A0ACC3MVG4</accession>
<reference evidence="1" key="1">
    <citation type="submission" date="2023-07" db="EMBL/GenBank/DDBJ databases">
        <title>Black Yeasts Isolated from many extreme environments.</title>
        <authorList>
            <person name="Coleine C."/>
            <person name="Stajich J.E."/>
            <person name="Selbmann L."/>
        </authorList>
    </citation>
    <scope>NUCLEOTIDE SEQUENCE</scope>
    <source>
        <strain evidence="1">CCFEE 5714</strain>
    </source>
</reference>
<gene>
    <name evidence="1" type="ORF">LTR37_014268</name>
</gene>
<evidence type="ECO:0000313" key="2">
    <source>
        <dbReference type="Proteomes" id="UP001281147"/>
    </source>
</evidence>
<protein>
    <submittedName>
        <fullName evidence="1">Uncharacterized protein</fullName>
    </submittedName>
</protein>
<name>A0ACC3MVG4_9PEZI</name>
<proteinExistence type="predicted"/>
<keyword evidence="2" id="KW-1185">Reference proteome</keyword>
<organism evidence="1 2">
    <name type="scientific">Vermiconidia calcicola</name>
    <dbReference type="NCBI Taxonomy" id="1690605"/>
    <lineage>
        <taxon>Eukaryota</taxon>
        <taxon>Fungi</taxon>
        <taxon>Dikarya</taxon>
        <taxon>Ascomycota</taxon>
        <taxon>Pezizomycotina</taxon>
        <taxon>Dothideomycetes</taxon>
        <taxon>Dothideomycetidae</taxon>
        <taxon>Mycosphaerellales</taxon>
        <taxon>Extremaceae</taxon>
        <taxon>Vermiconidia</taxon>
    </lineage>
</organism>
<sequence>MAPPVKEDITSLVAVRLVEMHSLQYTTSGTAPPGSSRCRPVVQFAIGLALFLLGLIITLLILRYLCVPLLVYYFPALDARFYDLGVYGFYPEQQYYSFNLTSPIPRTPKWNASVCDTENETGGLVLIDLHGIGVSHKGPTVLDLKGNLVWTDDSYGHHAMGTKVQTWKGEQYWTFWAGDGNDHGDFYMLDSGFNLAKTVSAVGDGVWGDPHEFKITEDDTALIIVYHPTHVSLSSTHMSELKPYIVDAWFQEVDIASGELLFEWRASDHFGPGDGEYLKTSYNAPLDRQDDGAMAHDYFHMNSIDKDAAGNYLVSIRHINQIICVSGTTGEILWGFGEPSADFEDLSDGKAGGFRWQHDARWVDEEKGILGLFDNALEERHWYDAPYSEGKLIHLDVHNKTAKLLHSYKSLQSVRSTSQGSFQYISSVYAAGNSTSERSTADRVFIGWGSVPAYTIHDAESEELLCETHYAPSMFQYYEFAKSYRGVRAPKQWKARPEAWDPSAVVAGDRVYVSWNGGMEVRWWMLQKRLDSGEKDVNEYSWEDVDMISRDGFESSFELDSDNPRDGSTFYQIAALDAEKHVLRYSNVFEHSPSGYPAYFWAGVGIGSLAALVTGFVCTSREGRSRLPRVSWIGLERRGSSEPSYKKLQDEEVEDAYAGSPPIEASSNAVPLSTLRGK</sequence>
<comment type="caution">
    <text evidence="1">The sequence shown here is derived from an EMBL/GenBank/DDBJ whole genome shotgun (WGS) entry which is preliminary data.</text>
</comment>
<dbReference type="EMBL" id="JAUTXU010000148">
    <property type="protein sequence ID" value="KAK3703690.1"/>
    <property type="molecule type" value="Genomic_DNA"/>
</dbReference>
<dbReference type="Proteomes" id="UP001281147">
    <property type="component" value="Unassembled WGS sequence"/>
</dbReference>
<evidence type="ECO:0000313" key="1">
    <source>
        <dbReference type="EMBL" id="KAK3703690.1"/>
    </source>
</evidence>